<dbReference type="InterPro" id="IPR018845">
    <property type="entry name" value="Initiator-bd"/>
</dbReference>
<keyword evidence="3" id="KW-1185">Reference proteome</keyword>
<evidence type="ECO:0000313" key="2">
    <source>
        <dbReference type="EMBL" id="KAK8872052.1"/>
    </source>
</evidence>
<feature type="domain" description="Initiator binding" evidence="1">
    <location>
        <begin position="20"/>
        <end position="144"/>
    </location>
</feature>
<reference evidence="2 3" key="1">
    <citation type="submission" date="2024-04" db="EMBL/GenBank/DDBJ databases">
        <title>Tritrichomonas musculus Genome.</title>
        <authorList>
            <person name="Alves-Ferreira E."/>
            <person name="Grigg M."/>
            <person name="Lorenzi H."/>
            <person name="Galac M."/>
        </authorList>
    </citation>
    <scope>NUCLEOTIDE SEQUENCE [LARGE SCALE GENOMIC DNA]</scope>
    <source>
        <strain evidence="2 3">EAF2021</strain>
    </source>
</reference>
<accession>A0ABR2J2D3</accession>
<proteinExistence type="predicted"/>
<dbReference type="Pfam" id="PF10416">
    <property type="entry name" value="IBD"/>
    <property type="match status" value="1"/>
</dbReference>
<dbReference type="EMBL" id="JAPFFF010000013">
    <property type="protein sequence ID" value="KAK8872052.1"/>
    <property type="molecule type" value="Genomic_DNA"/>
</dbReference>
<dbReference type="Proteomes" id="UP001470230">
    <property type="component" value="Unassembled WGS sequence"/>
</dbReference>
<organism evidence="2 3">
    <name type="scientific">Tritrichomonas musculus</name>
    <dbReference type="NCBI Taxonomy" id="1915356"/>
    <lineage>
        <taxon>Eukaryota</taxon>
        <taxon>Metamonada</taxon>
        <taxon>Parabasalia</taxon>
        <taxon>Tritrichomonadida</taxon>
        <taxon>Tritrichomonadidae</taxon>
        <taxon>Tritrichomonas</taxon>
    </lineage>
</organism>
<protein>
    <recommendedName>
        <fullName evidence="1">Initiator binding domain-containing protein</fullName>
    </recommendedName>
</protein>
<comment type="caution">
    <text evidence="2">The sequence shown here is derived from an EMBL/GenBank/DDBJ whole genome shotgun (WGS) entry which is preliminary data.</text>
</comment>
<sequence length="314" mass="37307">MISSDQKQDMPQFFNFLTKSDQKKYWDLKKKILNLNKKYKKNKKLELLEDSINLIHKYCTRNDSNDWKRYLVCGICWIENNIAINNRQLRFLINKCKSSINNGFLLMGYNPILQKSSLTNTLLEYIPFLKENCYEQRQWSIRTKIQLSPLPLIQENLLSPYNISYQTPQPTTPSFNWNSNDVDIQKFPDKLYEREIQTVFGLQNYVHKTQKDKKNKGEKVIRIDNVKQEISNQNPMFSDNITFNMELEESNQKSVNNFLELNDGNEEEQKKKGLFCITYYLHDSEFNFLVDPCCCCPIDWESSEKSNENFLSIE</sequence>
<evidence type="ECO:0000313" key="3">
    <source>
        <dbReference type="Proteomes" id="UP001470230"/>
    </source>
</evidence>
<name>A0ABR2J2D3_9EUKA</name>
<evidence type="ECO:0000259" key="1">
    <source>
        <dbReference type="Pfam" id="PF10416"/>
    </source>
</evidence>
<gene>
    <name evidence="2" type="ORF">M9Y10_007810</name>
</gene>